<dbReference type="GO" id="GO:0005829">
    <property type="term" value="C:cytosol"/>
    <property type="evidence" value="ECO:0007669"/>
    <property type="project" value="TreeGrafter"/>
</dbReference>
<reference evidence="4" key="1">
    <citation type="submission" date="2016-06" db="EMBL/GenBank/DDBJ databases">
        <authorList>
            <person name="Varghese N."/>
        </authorList>
    </citation>
    <scope>NUCLEOTIDE SEQUENCE [LARGE SCALE GENOMIC DNA]</scope>
    <source>
        <strain evidence="4">DSM 46123</strain>
    </source>
</reference>
<dbReference type="GO" id="GO:0033356">
    <property type="term" value="P:UDP-L-arabinose metabolic process"/>
    <property type="evidence" value="ECO:0007669"/>
    <property type="project" value="TreeGrafter"/>
</dbReference>
<dbReference type="EMBL" id="FMHU01000001">
    <property type="protein sequence ID" value="SCL17959.1"/>
    <property type="molecule type" value="Genomic_DNA"/>
</dbReference>
<evidence type="ECO:0000256" key="2">
    <source>
        <dbReference type="ARBA" id="ARBA00023034"/>
    </source>
</evidence>
<gene>
    <name evidence="3" type="ORF">GA0074694_2188</name>
</gene>
<evidence type="ECO:0000313" key="3">
    <source>
        <dbReference type="EMBL" id="SCL17959.1"/>
    </source>
</evidence>
<dbReference type="InterPro" id="IPR037595">
    <property type="entry name" value="RGP_fam"/>
</dbReference>
<organism evidence="3 4">
    <name type="scientific">Micromonospora inyonensis</name>
    <dbReference type="NCBI Taxonomy" id="47866"/>
    <lineage>
        <taxon>Bacteria</taxon>
        <taxon>Bacillati</taxon>
        <taxon>Actinomycetota</taxon>
        <taxon>Actinomycetes</taxon>
        <taxon>Micromonosporales</taxon>
        <taxon>Micromonosporaceae</taxon>
        <taxon>Micromonospora</taxon>
    </lineage>
</organism>
<sequence length="323" mass="36636">MLSPTIAEQDALLHRLGAPGLIPYDSDNRRNVGYLLSWMGDADLVISVDDDNFPVGPEFFTEHLVVTAGPRRYLTIDTASGWWNPCDQLDIAPLAVYPRGFPYQHRRVCEVVEQVATVDVRVNAGLWLGDPDVDAITRMAIGPTSRALRRKEAVLGSRTWAPINSQNTALHRDTLPAYYFPRMGYYYRGQKVDRYADIFSGYFVQACARHLGHGIRFGSPLADHKRNVHYLIDDLRQEMSAIAILDDLLDWLKGCDLNGSTYAEAYRSLSYQMQDAVEHMSGPHWDHEIRGFMHQISHLMRQWLDVLERARGAAHSGPLRTRG</sequence>
<comment type="subcellular location">
    <subcellularLocation>
        <location evidence="1">Golgi apparatus</location>
    </subcellularLocation>
</comment>
<dbReference type="GO" id="GO:0052691">
    <property type="term" value="F:UDP-arabinopyranose mutase activity"/>
    <property type="evidence" value="ECO:0007669"/>
    <property type="project" value="TreeGrafter"/>
</dbReference>
<dbReference type="PANTHER" id="PTHR31682">
    <property type="entry name" value="UDP-ARABINOSE MUTASE"/>
    <property type="match status" value="1"/>
</dbReference>
<keyword evidence="4" id="KW-1185">Reference proteome</keyword>
<dbReference type="Pfam" id="PF03214">
    <property type="entry name" value="RGP"/>
    <property type="match status" value="1"/>
</dbReference>
<dbReference type="STRING" id="47866.GA0074694_2188"/>
<dbReference type="PANTHER" id="PTHR31682:SF44">
    <property type="entry name" value="UDP-ARABINOPYRANOSE MUTASE 3"/>
    <property type="match status" value="1"/>
</dbReference>
<keyword evidence="2" id="KW-0333">Golgi apparatus</keyword>
<evidence type="ECO:0000256" key="1">
    <source>
        <dbReference type="ARBA" id="ARBA00004555"/>
    </source>
</evidence>
<dbReference type="AlphaFoldDB" id="A0A1C6RLB8"/>
<dbReference type="Proteomes" id="UP000198906">
    <property type="component" value="Unassembled WGS sequence"/>
</dbReference>
<accession>A0A1C6RLB8</accession>
<proteinExistence type="predicted"/>
<protein>
    <submittedName>
        <fullName evidence="3">Reversibly glycosylated polypeptide</fullName>
    </submittedName>
</protein>
<evidence type="ECO:0000313" key="4">
    <source>
        <dbReference type="Proteomes" id="UP000198906"/>
    </source>
</evidence>
<dbReference type="RefSeq" id="WP_091456332.1">
    <property type="nucleotide sequence ID" value="NZ_FMHU01000001.1"/>
</dbReference>
<name>A0A1C6RLB8_9ACTN</name>